<proteinExistence type="predicted"/>
<dbReference type="PANTHER" id="PTHR43431">
    <property type="entry name" value="OXIDOREDUCTASE, SHORT CHAIN DEHYDROGENASE/REDUCTASE FAMILY (AFU_ORTHOLOGUE AFUA_5G14000)"/>
    <property type="match status" value="1"/>
</dbReference>
<sequence>MKKVVTIIGAGKGVSLGVARKFGKEGYTVALIARTEDKLKKLVQELQNEGIDAGYAVADASLPEEIEAALKKIKELIGATQVLVYNAARLKASSILNETSESLTEDFKINVANVITAVKYVIPDMEPGSGSILLTGGGLSIHPIPQYGSLAIGKAGIRNLAVSLNHALLAKRIYVGTITISGIVRPDDEKYNPDKIGEEYWKLFTGKNDIEVIY</sequence>
<dbReference type="Proteomes" id="UP000030185">
    <property type="component" value="Unassembled WGS sequence"/>
</dbReference>
<evidence type="ECO:0008006" key="3">
    <source>
        <dbReference type="Google" id="ProtNLM"/>
    </source>
</evidence>
<dbReference type="InterPro" id="IPR002347">
    <property type="entry name" value="SDR_fam"/>
</dbReference>
<evidence type="ECO:0000313" key="2">
    <source>
        <dbReference type="Proteomes" id="UP000030185"/>
    </source>
</evidence>
<protein>
    <recommendedName>
        <fullName evidence="3">Short-chain dehydrogenase</fullName>
    </recommendedName>
</protein>
<gene>
    <name evidence="1" type="ORF">MYP_2696</name>
</gene>
<dbReference type="Pfam" id="PF00106">
    <property type="entry name" value="adh_short"/>
    <property type="match status" value="1"/>
</dbReference>
<dbReference type="PANTHER" id="PTHR43431:SF1">
    <property type="entry name" value="OS08G0476300 PROTEIN"/>
    <property type="match status" value="1"/>
</dbReference>
<name>A0A098LGA1_9BACT</name>
<dbReference type="Gene3D" id="3.40.50.720">
    <property type="entry name" value="NAD(P)-binding Rossmann-like Domain"/>
    <property type="match status" value="1"/>
</dbReference>
<dbReference type="RefSeq" id="WP_045464185.1">
    <property type="nucleotide sequence ID" value="NZ_BBLT01000005.1"/>
</dbReference>
<keyword evidence="2" id="KW-1185">Reference proteome</keyword>
<comment type="caution">
    <text evidence="1">The sequence shown here is derived from an EMBL/GenBank/DDBJ whole genome shotgun (WGS) entry which is preliminary data.</text>
</comment>
<dbReference type="SUPFAM" id="SSF51735">
    <property type="entry name" value="NAD(P)-binding Rossmann-fold domains"/>
    <property type="match status" value="1"/>
</dbReference>
<reference evidence="1 2" key="1">
    <citation type="submission" date="2014-09" db="EMBL/GenBank/DDBJ databases">
        <title>Sporocytophaga myxococcoides PG-01 genome sequencing.</title>
        <authorList>
            <person name="Liu L."/>
            <person name="Gao P.J."/>
            <person name="Chen G.J."/>
            <person name="Wang L.S."/>
        </authorList>
    </citation>
    <scope>NUCLEOTIDE SEQUENCE [LARGE SCALE GENOMIC DNA]</scope>
    <source>
        <strain evidence="1 2">PG-01</strain>
    </source>
</reference>
<dbReference type="STRING" id="153721.MYP_2696"/>
<dbReference type="InterPro" id="IPR036291">
    <property type="entry name" value="NAD(P)-bd_dom_sf"/>
</dbReference>
<dbReference type="AlphaFoldDB" id="A0A098LGA1"/>
<dbReference type="eggNOG" id="COG0300">
    <property type="taxonomic scope" value="Bacteria"/>
</dbReference>
<dbReference type="EMBL" id="BBLT01000005">
    <property type="protein sequence ID" value="GAL85467.1"/>
    <property type="molecule type" value="Genomic_DNA"/>
</dbReference>
<evidence type="ECO:0000313" key="1">
    <source>
        <dbReference type="EMBL" id="GAL85467.1"/>
    </source>
</evidence>
<dbReference type="OrthoDB" id="9799818at2"/>
<accession>A0A098LGA1</accession>
<organism evidence="1 2">
    <name type="scientific">Sporocytophaga myxococcoides</name>
    <dbReference type="NCBI Taxonomy" id="153721"/>
    <lineage>
        <taxon>Bacteria</taxon>
        <taxon>Pseudomonadati</taxon>
        <taxon>Bacteroidota</taxon>
        <taxon>Cytophagia</taxon>
        <taxon>Cytophagales</taxon>
        <taxon>Cytophagaceae</taxon>
        <taxon>Sporocytophaga</taxon>
    </lineage>
</organism>